<protein>
    <recommendedName>
        <fullName evidence="3">Ribosomal protein L36</fullName>
    </recommendedName>
</protein>
<dbReference type="EMBL" id="CP133623">
    <property type="protein sequence ID" value="WMV58921.1"/>
    <property type="molecule type" value="Genomic_DNA"/>
</dbReference>
<reference evidence="1" key="1">
    <citation type="submission" date="2023-08" db="EMBL/GenBank/DDBJ databases">
        <title>A de novo genome assembly of Solanum verrucosum Schlechtendal, a Mexican diploid species geographically isolated from the other diploid A-genome species in potato relatives.</title>
        <authorList>
            <person name="Hosaka K."/>
        </authorList>
    </citation>
    <scope>NUCLEOTIDE SEQUENCE</scope>
    <source>
        <tissue evidence="1">Young leaves</tissue>
    </source>
</reference>
<evidence type="ECO:0000313" key="2">
    <source>
        <dbReference type="Proteomes" id="UP001234989"/>
    </source>
</evidence>
<accession>A0AAF1A0X6</accession>
<proteinExistence type="predicted"/>
<dbReference type="Proteomes" id="UP001234989">
    <property type="component" value="Chromosome 12"/>
</dbReference>
<dbReference type="AlphaFoldDB" id="A0AAF1A0X6"/>
<sequence>MQCFIAQRCKTSRILKVKSDRRYK</sequence>
<evidence type="ECO:0000313" key="1">
    <source>
        <dbReference type="EMBL" id="WMV58921.1"/>
    </source>
</evidence>
<keyword evidence="2" id="KW-1185">Reference proteome</keyword>
<organism evidence="1 2">
    <name type="scientific">Solanum verrucosum</name>
    <dbReference type="NCBI Taxonomy" id="315347"/>
    <lineage>
        <taxon>Eukaryota</taxon>
        <taxon>Viridiplantae</taxon>
        <taxon>Streptophyta</taxon>
        <taxon>Embryophyta</taxon>
        <taxon>Tracheophyta</taxon>
        <taxon>Spermatophyta</taxon>
        <taxon>Magnoliopsida</taxon>
        <taxon>eudicotyledons</taxon>
        <taxon>Gunneridae</taxon>
        <taxon>Pentapetalae</taxon>
        <taxon>asterids</taxon>
        <taxon>lamiids</taxon>
        <taxon>Solanales</taxon>
        <taxon>Solanaceae</taxon>
        <taxon>Solanoideae</taxon>
        <taxon>Solaneae</taxon>
        <taxon>Solanum</taxon>
    </lineage>
</organism>
<gene>
    <name evidence="1" type="ORF">MTR67_052306</name>
</gene>
<evidence type="ECO:0008006" key="3">
    <source>
        <dbReference type="Google" id="ProtNLM"/>
    </source>
</evidence>
<name>A0AAF1A0X6_SOLVR</name>